<evidence type="ECO:0008006" key="3">
    <source>
        <dbReference type="Google" id="ProtNLM"/>
    </source>
</evidence>
<sequence length="85" mass="9556">MGSKHVPVAMASFSEDPKNYTEAMNSDRAADWSKAMAEAISALEANSTWEIVAKPRHAKLLHSKWVFKTKKHVDGTLERFKARLV</sequence>
<organism evidence="1 2">
    <name type="scientific">Phytophthora sojae (strain P6497)</name>
    <name type="common">Soybean stem and root rot agent</name>
    <name type="synonym">Phytophthora megasperma f. sp. glycines</name>
    <dbReference type="NCBI Taxonomy" id="1094619"/>
    <lineage>
        <taxon>Eukaryota</taxon>
        <taxon>Sar</taxon>
        <taxon>Stramenopiles</taxon>
        <taxon>Oomycota</taxon>
        <taxon>Peronosporomycetes</taxon>
        <taxon>Peronosporales</taxon>
        <taxon>Peronosporaceae</taxon>
        <taxon>Phytophthora</taxon>
    </lineage>
</organism>
<dbReference type="GeneID" id="20658167"/>
<accession>G4ZFV1</accession>
<reference evidence="1 2" key="1">
    <citation type="journal article" date="2006" name="Science">
        <title>Phytophthora genome sequences uncover evolutionary origins and mechanisms of pathogenesis.</title>
        <authorList>
            <person name="Tyler B.M."/>
            <person name="Tripathy S."/>
            <person name="Zhang X."/>
            <person name="Dehal P."/>
            <person name="Jiang R.H."/>
            <person name="Aerts A."/>
            <person name="Arredondo F.D."/>
            <person name="Baxter L."/>
            <person name="Bensasson D."/>
            <person name="Beynon J.L."/>
            <person name="Chapman J."/>
            <person name="Damasceno C.M."/>
            <person name="Dorrance A.E."/>
            <person name="Dou D."/>
            <person name="Dickerman A.W."/>
            <person name="Dubchak I.L."/>
            <person name="Garbelotto M."/>
            <person name="Gijzen M."/>
            <person name="Gordon S.G."/>
            <person name="Govers F."/>
            <person name="Grunwald N.J."/>
            <person name="Huang W."/>
            <person name="Ivors K.L."/>
            <person name="Jones R.W."/>
            <person name="Kamoun S."/>
            <person name="Krampis K."/>
            <person name="Lamour K.H."/>
            <person name="Lee M.K."/>
            <person name="McDonald W.H."/>
            <person name="Medina M."/>
            <person name="Meijer H.J."/>
            <person name="Nordberg E.K."/>
            <person name="Maclean D.J."/>
            <person name="Ospina-Giraldo M.D."/>
            <person name="Morris P.F."/>
            <person name="Phuntumart V."/>
            <person name="Putnam N.H."/>
            <person name="Rash S."/>
            <person name="Rose J.K."/>
            <person name="Sakihama Y."/>
            <person name="Salamov A.A."/>
            <person name="Savidor A."/>
            <person name="Scheuring C.F."/>
            <person name="Smith B.M."/>
            <person name="Sobral B.W."/>
            <person name="Terry A."/>
            <person name="Torto-Alalibo T.A."/>
            <person name="Win J."/>
            <person name="Xu Z."/>
            <person name="Zhang H."/>
            <person name="Grigoriev I.V."/>
            <person name="Rokhsar D.S."/>
            <person name="Boore J.L."/>
        </authorList>
    </citation>
    <scope>NUCLEOTIDE SEQUENCE [LARGE SCALE GENOMIC DNA]</scope>
    <source>
        <strain evidence="1 2">P6497</strain>
    </source>
</reference>
<gene>
    <name evidence="1" type="ORF">PHYSODRAFT_502986</name>
</gene>
<dbReference type="RefSeq" id="XP_009525693.1">
    <property type="nucleotide sequence ID" value="XM_009527398.1"/>
</dbReference>
<protein>
    <recommendedName>
        <fullName evidence="3">Reverse transcriptase Ty1/copia-type domain-containing protein</fullName>
    </recommendedName>
</protein>
<dbReference type="STRING" id="1094619.G4ZFV1"/>
<evidence type="ECO:0000313" key="2">
    <source>
        <dbReference type="Proteomes" id="UP000002640"/>
    </source>
</evidence>
<dbReference type="InParanoid" id="G4ZFV1"/>
<proteinExistence type="predicted"/>
<keyword evidence="2" id="KW-1185">Reference proteome</keyword>
<name>G4ZFV1_PHYSP</name>
<dbReference type="Proteomes" id="UP000002640">
    <property type="component" value="Unassembled WGS sequence"/>
</dbReference>
<dbReference type="EMBL" id="JH159154">
    <property type="protein sequence ID" value="EGZ16635.1"/>
    <property type="molecule type" value="Genomic_DNA"/>
</dbReference>
<evidence type="ECO:0000313" key="1">
    <source>
        <dbReference type="EMBL" id="EGZ16635.1"/>
    </source>
</evidence>
<dbReference type="KEGG" id="psoj:PHYSODRAFT_502986"/>
<dbReference type="AlphaFoldDB" id="G4ZFV1"/>
<feature type="non-terminal residue" evidence="1">
    <location>
        <position position="85"/>
    </location>
</feature>